<dbReference type="SMART" id="SM01011">
    <property type="entry name" value="AMP_N"/>
    <property type="match status" value="1"/>
</dbReference>
<evidence type="ECO:0000256" key="4">
    <source>
        <dbReference type="ARBA" id="ARBA00012574"/>
    </source>
</evidence>
<keyword evidence="8" id="KW-0482">Metalloprotease</keyword>
<gene>
    <name evidence="12" type="ORF">EHS15_14825</name>
</gene>
<dbReference type="PANTHER" id="PTHR43226:SF4">
    <property type="entry name" value="XAA-PRO AMINOPEPTIDASE 3"/>
    <property type="match status" value="1"/>
</dbReference>
<name>A0A4R9LWI8_9LEPT</name>
<evidence type="ECO:0000256" key="3">
    <source>
        <dbReference type="ARBA" id="ARBA00008766"/>
    </source>
</evidence>
<dbReference type="CDD" id="cd01087">
    <property type="entry name" value="Prolidase"/>
    <property type="match status" value="1"/>
</dbReference>
<dbReference type="PANTHER" id="PTHR43226">
    <property type="entry name" value="XAA-PRO AMINOPEPTIDASE 3"/>
    <property type="match status" value="1"/>
</dbReference>
<dbReference type="SUPFAM" id="SSF55920">
    <property type="entry name" value="Creatinase/aminopeptidase"/>
    <property type="match status" value="1"/>
</dbReference>
<dbReference type="InterPro" id="IPR001131">
    <property type="entry name" value="Peptidase_M24B_aminopep-P_CS"/>
</dbReference>
<keyword evidence="7" id="KW-0378">Hydrolase</keyword>
<organism evidence="12 13">
    <name type="scientific">Leptospira idonii</name>
    <dbReference type="NCBI Taxonomy" id="1193500"/>
    <lineage>
        <taxon>Bacteria</taxon>
        <taxon>Pseudomonadati</taxon>
        <taxon>Spirochaetota</taxon>
        <taxon>Spirochaetia</taxon>
        <taxon>Leptospirales</taxon>
        <taxon>Leptospiraceae</taxon>
        <taxon>Leptospira</taxon>
    </lineage>
</organism>
<comment type="catalytic activity">
    <reaction evidence="1">
        <text>Release of any N-terminal amino acid, including proline, that is linked to proline, even from a dipeptide or tripeptide.</text>
        <dbReference type="EC" id="3.4.11.9"/>
    </reaction>
</comment>
<keyword evidence="13" id="KW-1185">Reference proteome</keyword>
<dbReference type="GO" id="GO:0070006">
    <property type="term" value="F:metalloaminopeptidase activity"/>
    <property type="evidence" value="ECO:0007669"/>
    <property type="project" value="InterPro"/>
</dbReference>
<dbReference type="OrthoDB" id="9806388at2"/>
<protein>
    <recommendedName>
        <fullName evidence="4">Xaa-Pro aminopeptidase</fullName>
        <ecNumber evidence="4">3.4.11.9</ecNumber>
    </recommendedName>
</protein>
<feature type="domain" description="Aminopeptidase P N-terminal" evidence="11">
    <location>
        <begin position="10"/>
        <end position="140"/>
    </location>
</feature>
<dbReference type="InterPro" id="IPR036005">
    <property type="entry name" value="Creatinase/aminopeptidase-like"/>
</dbReference>
<evidence type="ECO:0000256" key="1">
    <source>
        <dbReference type="ARBA" id="ARBA00001424"/>
    </source>
</evidence>
<dbReference type="GO" id="GO:0030145">
    <property type="term" value="F:manganese ion binding"/>
    <property type="evidence" value="ECO:0007669"/>
    <property type="project" value="InterPro"/>
</dbReference>
<dbReference type="SUPFAM" id="SSF53092">
    <property type="entry name" value="Creatinase/prolidase N-terminal domain"/>
    <property type="match status" value="1"/>
</dbReference>
<evidence type="ECO:0000259" key="11">
    <source>
        <dbReference type="SMART" id="SM01011"/>
    </source>
</evidence>
<comment type="cofactor">
    <cofactor evidence="2">
        <name>Mn(2+)</name>
        <dbReference type="ChEBI" id="CHEBI:29035"/>
    </cofactor>
</comment>
<dbReference type="GO" id="GO:0006508">
    <property type="term" value="P:proteolysis"/>
    <property type="evidence" value="ECO:0007669"/>
    <property type="project" value="UniProtKB-KW"/>
</dbReference>
<sequence length="438" mass="50217">MKSAIKMKEVSDSVYIKRIEEVKSKLGDGEILFLFAAQHKIRNRDVEYKFRQDSDFYYLTGIVESDAILFISKKQAGMFCLPKDKEKEIWTGIRLGKQKIKEKLKLDVTYDLSDWDSQKTELLLGNHTLYYFFGIDSDRDKDLIQTAKLVSSRAREGNFGPEKIIEPAFLHEMRMQKSKEEIQIISQAAHITHLGHERIIKESKPGMYEFELESILEAEYLKHGSWGGGYGHIVAAGKNACILHYVDNNCVLKDNDLVLVDSGAEWNYYTADVTRVFPAGKKFTEAQKTIYEVVLHSQKNAIQYSKEGVEFNEIHKKTVYFLADCLKEMGFLTGSIDSIIEKGTYRKFYMHRTGHYLGMDVHDVGKYYIEGKSRQLKNGQIITVEPGLYFDPEDETIPEEFRGIGIRIEDDILIDGKNPVNLTAAIPKEISEIEALKS</sequence>
<dbReference type="InterPro" id="IPR052433">
    <property type="entry name" value="X-Pro_dipept-like"/>
</dbReference>
<evidence type="ECO:0000256" key="2">
    <source>
        <dbReference type="ARBA" id="ARBA00001936"/>
    </source>
</evidence>
<dbReference type="EC" id="3.4.11.9" evidence="4"/>
<evidence type="ECO:0000256" key="8">
    <source>
        <dbReference type="ARBA" id="ARBA00023049"/>
    </source>
</evidence>
<keyword evidence="5" id="KW-0645">Protease</keyword>
<comment type="similarity">
    <text evidence="3 10">Belongs to the peptidase M24B family.</text>
</comment>
<dbReference type="Pfam" id="PF00557">
    <property type="entry name" value="Peptidase_M24"/>
    <property type="match status" value="1"/>
</dbReference>
<evidence type="ECO:0000256" key="10">
    <source>
        <dbReference type="RuleBase" id="RU000590"/>
    </source>
</evidence>
<dbReference type="EMBL" id="RQHW01000047">
    <property type="protein sequence ID" value="TGN18644.1"/>
    <property type="molecule type" value="Genomic_DNA"/>
</dbReference>
<accession>A0A4R9LWI8</accession>
<keyword evidence="9" id="KW-0464">Manganese</keyword>
<proteinExistence type="inferred from homology"/>
<dbReference type="AlphaFoldDB" id="A0A4R9LWI8"/>
<dbReference type="Pfam" id="PF05195">
    <property type="entry name" value="AMP_N"/>
    <property type="match status" value="1"/>
</dbReference>
<dbReference type="Gene3D" id="3.90.230.10">
    <property type="entry name" value="Creatinase/methionine aminopeptidase superfamily"/>
    <property type="match status" value="1"/>
</dbReference>
<dbReference type="InterPro" id="IPR000994">
    <property type="entry name" value="Pept_M24"/>
</dbReference>
<evidence type="ECO:0000256" key="7">
    <source>
        <dbReference type="ARBA" id="ARBA00022801"/>
    </source>
</evidence>
<dbReference type="Gene3D" id="3.40.350.10">
    <property type="entry name" value="Creatinase/prolidase N-terminal domain"/>
    <property type="match status" value="1"/>
</dbReference>
<dbReference type="Proteomes" id="UP000298058">
    <property type="component" value="Unassembled WGS sequence"/>
</dbReference>
<comment type="caution">
    <text evidence="12">The sequence shown here is derived from an EMBL/GenBank/DDBJ whole genome shotgun (WGS) entry which is preliminary data.</text>
</comment>
<dbReference type="GO" id="GO:0005829">
    <property type="term" value="C:cytosol"/>
    <property type="evidence" value="ECO:0007669"/>
    <property type="project" value="TreeGrafter"/>
</dbReference>
<keyword evidence="6 10" id="KW-0479">Metal-binding</keyword>
<evidence type="ECO:0000313" key="12">
    <source>
        <dbReference type="EMBL" id="TGN18644.1"/>
    </source>
</evidence>
<evidence type="ECO:0000256" key="5">
    <source>
        <dbReference type="ARBA" id="ARBA00022670"/>
    </source>
</evidence>
<evidence type="ECO:0000256" key="6">
    <source>
        <dbReference type="ARBA" id="ARBA00022723"/>
    </source>
</evidence>
<evidence type="ECO:0000256" key="9">
    <source>
        <dbReference type="ARBA" id="ARBA00023211"/>
    </source>
</evidence>
<reference evidence="12" key="1">
    <citation type="journal article" date="2019" name="PLoS Negl. Trop. Dis.">
        <title>Revisiting the worldwide diversity of Leptospira species in the environment.</title>
        <authorList>
            <person name="Vincent A.T."/>
            <person name="Schiettekatte O."/>
            <person name="Bourhy P."/>
            <person name="Veyrier F.J."/>
            <person name="Picardeau M."/>
        </authorList>
    </citation>
    <scope>NUCLEOTIDE SEQUENCE [LARGE SCALE GENOMIC DNA]</scope>
    <source>
        <strain evidence="12">201300427</strain>
    </source>
</reference>
<dbReference type="InterPro" id="IPR029149">
    <property type="entry name" value="Creatin/AminoP/Spt16_N"/>
</dbReference>
<dbReference type="InterPro" id="IPR007865">
    <property type="entry name" value="Aminopep_P_N"/>
</dbReference>
<evidence type="ECO:0000313" key="13">
    <source>
        <dbReference type="Proteomes" id="UP000298058"/>
    </source>
</evidence>
<dbReference type="PROSITE" id="PS00491">
    <property type="entry name" value="PROLINE_PEPTIDASE"/>
    <property type="match status" value="1"/>
</dbReference>